<gene>
    <name evidence="2" type="ordered locus">HBHAL_4381</name>
</gene>
<dbReference type="AlphaFoldDB" id="I0JRF1"/>
<dbReference type="Proteomes" id="UP000007397">
    <property type="component" value="Chromosome"/>
</dbReference>
<organism evidence="2 3">
    <name type="scientific">Halobacillus halophilus (strain ATCC 35676 / DSM 2266 / JCM 20832 / KCTC 3685 / LMG 17431 / NBRC 102448 / NCIMB 2269)</name>
    <name type="common">Sporosarcina halophila</name>
    <dbReference type="NCBI Taxonomy" id="866895"/>
    <lineage>
        <taxon>Bacteria</taxon>
        <taxon>Bacillati</taxon>
        <taxon>Bacillota</taxon>
        <taxon>Bacilli</taxon>
        <taxon>Bacillales</taxon>
        <taxon>Bacillaceae</taxon>
        <taxon>Halobacillus</taxon>
    </lineage>
</organism>
<keyword evidence="1" id="KW-0812">Transmembrane</keyword>
<proteinExistence type="predicted"/>
<evidence type="ECO:0000313" key="2">
    <source>
        <dbReference type="EMBL" id="CCG46721.1"/>
    </source>
</evidence>
<feature type="transmembrane region" description="Helical" evidence="1">
    <location>
        <begin position="37"/>
        <end position="57"/>
    </location>
</feature>
<feature type="transmembrane region" description="Helical" evidence="1">
    <location>
        <begin position="64"/>
        <end position="83"/>
    </location>
</feature>
<evidence type="ECO:0000256" key="1">
    <source>
        <dbReference type="SAM" id="Phobius"/>
    </source>
</evidence>
<name>I0JRF1_HALH3</name>
<dbReference type="HOGENOM" id="CLU_2522926_0_0_9"/>
<accession>I0JRF1</accession>
<protein>
    <submittedName>
        <fullName evidence="2">Uncharacterized protein</fullName>
    </submittedName>
</protein>
<keyword evidence="1" id="KW-1133">Transmembrane helix</keyword>
<feature type="transmembrane region" description="Helical" evidence="1">
    <location>
        <begin position="12"/>
        <end position="31"/>
    </location>
</feature>
<evidence type="ECO:0000313" key="3">
    <source>
        <dbReference type="Proteomes" id="UP000007397"/>
    </source>
</evidence>
<sequence length="84" mass="9247">MGRDDLVKKVLRIFITKTSIVLFIYFLIAWIEDWGISFLALFFVALVFTASGISSFMEGSKVEGYISAGLGVMLGVLSCLGLFL</sequence>
<reference evidence="2 3" key="1">
    <citation type="journal article" date="2013" name="Environ. Microbiol.">
        <title>Chloride and organic osmolytes: a hybrid strategy to cope with elevated salinities by the moderately halophilic, chloride-dependent bacterium Halobacillus halophilus.</title>
        <authorList>
            <person name="Saum S.H."/>
            <person name="Pfeiffer F."/>
            <person name="Palm P."/>
            <person name="Rampp M."/>
            <person name="Schuster S.C."/>
            <person name="Muller V."/>
            <person name="Oesterhelt D."/>
        </authorList>
    </citation>
    <scope>NUCLEOTIDE SEQUENCE [LARGE SCALE GENOMIC DNA]</scope>
    <source>
        <strain evidence="3">ATCC 35676 / DSM 2266 / JCM 20832 / KCTC 3685 / LMG 17431 / NBRC 102448 / NCIMB 2269</strain>
    </source>
</reference>
<dbReference type="EMBL" id="HE717023">
    <property type="protein sequence ID" value="CCG46721.1"/>
    <property type="molecule type" value="Genomic_DNA"/>
</dbReference>
<keyword evidence="1" id="KW-0472">Membrane</keyword>
<keyword evidence="3" id="KW-1185">Reference proteome</keyword>
<dbReference type="PATRIC" id="fig|866895.3.peg.3413"/>
<dbReference type="KEGG" id="hhd:HBHAL_4381"/>